<evidence type="ECO:0000259" key="7">
    <source>
        <dbReference type="Pfam" id="PF00482"/>
    </source>
</evidence>
<feature type="domain" description="DUF5936" evidence="8">
    <location>
        <begin position="60"/>
        <end position="147"/>
    </location>
</feature>
<evidence type="ECO:0000256" key="1">
    <source>
        <dbReference type="ARBA" id="ARBA00004651"/>
    </source>
</evidence>
<dbReference type="PANTHER" id="PTHR35007:SF2">
    <property type="entry name" value="PILUS ASSEMBLE PROTEIN"/>
    <property type="match status" value="1"/>
</dbReference>
<reference evidence="10" key="1">
    <citation type="submission" date="2023-07" db="EMBL/GenBank/DDBJ databases">
        <title>Novel species in the genus Lipingzhangella isolated from Sambhar Salt Lake.</title>
        <authorList>
            <person name="Jiya N."/>
            <person name="Kajale S."/>
            <person name="Sharma A."/>
        </authorList>
    </citation>
    <scope>NUCLEOTIDE SEQUENCE [LARGE SCALE GENOMIC DNA]</scope>
    <source>
        <strain evidence="10">LS1_29</strain>
    </source>
</reference>
<comment type="caution">
    <text evidence="9">The sequence shown here is derived from an EMBL/GenBank/DDBJ whole genome shotgun (WGS) entry which is preliminary data.</text>
</comment>
<gene>
    <name evidence="9" type="ORF">RIF23_11650</name>
</gene>
<keyword evidence="10" id="KW-1185">Reference proteome</keyword>
<protein>
    <submittedName>
        <fullName evidence="9">Type II secretion system F family protein</fullName>
    </submittedName>
</protein>
<dbReference type="Pfam" id="PF00482">
    <property type="entry name" value="T2SSF"/>
    <property type="match status" value="1"/>
</dbReference>
<evidence type="ECO:0000256" key="2">
    <source>
        <dbReference type="ARBA" id="ARBA00022475"/>
    </source>
</evidence>
<dbReference type="Pfam" id="PF19359">
    <property type="entry name" value="DUF5936"/>
    <property type="match status" value="1"/>
</dbReference>
<dbReference type="InterPro" id="IPR045980">
    <property type="entry name" value="DUF5936"/>
</dbReference>
<dbReference type="RefSeq" id="WP_310912507.1">
    <property type="nucleotide sequence ID" value="NZ_JAVLVT010000005.1"/>
</dbReference>
<evidence type="ECO:0000313" key="10">
    <source>
        <dbReference type="Proteomes" id="UP001250214"/>
    </source>
</evidence>
<proteinExistence type="predicted"/>
<sequence length="301" mass="33004">MPEVALPLLAVCGALVVLLAARGLYLVTESSDLQLRLLPRRRSPVGKDEHVFVLHRITEAIGTVLGGPVLRRVNERQRQGIDNRLAAAGRPDGLNAEQYIRRKVGEVLVWGTLALVLLLNDQGMLALLALLFAGLTDANIQLRIRERQDKIQSQLPDFLDVLAVTVSAGLSFRAALERTTESMPGVLSDEFQIALRQMELGTGRREAFDALRHRNNNEALSKFVTAIQQSEELGAPLSTSLMEISTDIRRQDYQYVRRKAQRVNPRVTAVTAATMLPALFLLLGGALLIGSEIDFGIIAGG</sequence>
<keyword evidence="3 6" id="KW-0812">Transmembrane</keyword>
<feature type="domain" description="Type II secretion system protein GspF" evidence="7">
    <location>
        <begin position="158"/>
        <end position="283"/>
    </location>
</feature>
<dbReference type="EMBL" id="JAVLVT010000005">
    <property type="protein sequence ID" value="MDS1270953.1"/>
    <property type="molecule type" value="Genomic_DNA"/>
</dbReference>
<evidence type="ECO:0000256" key="5">
    <source>
        <dbReference type="ARBA" id="ARBA00023136"/>
    </source>
</evidence>
<dbReference type="InterPro" id="IPR018076">
    <property type="entry name" value="T2SS_GspF_dom"/>
</dbReference>
<keyword evidence="5 6" id="KW-0472">Membrane</keyword>
<accession>A0ABU2H6L6</accession>
<keyword evidence="4 6" id="KW-1133">Transmembrane helix</keyword>
<keyword evidence="2" id="KW-1003">Cell membrane</keyword>
<evidence type="ECO:0000259" key="8">
    <source>
        <dbReference type="Pfam" id="PF19359"/>
    </source>
</evidence>
<dbReference type="Proteomes" id="UP001250214">
    <property type="component" value="Unassembled WGS sequence"/>
</dbReference>
<comment type="subcellular location">
    <subcellularLocation>
        <location evidence="1">Cell membrane</location>
        <topology evidence="1">Multi-pass membrane protein</topology>
    </subcellularLocation>
</comment>
<name>A0ABU2H6L6_9ACTN</name>
<dbReference type="PANTHER" id="PTHR35007">
    <property type="entry name" value="INTEGRAL MEMBRANE PROTEIN-RELATED"/>
    <property type="match status" value="1"/>
</dbReference>
<evidence type="ECO:0000313" key="9">
    <source>
        <dbReference type="EMBL" id="MDS1270953.1"/>
    </source>
</evidence>
<evidence type="ECO:0000256" key="6">
    <source>
        <dbReference type="SAM" id="Phobius"/>
    </source>
</evidence>
<feature type="transmembrane region" description="Helical" evidence="6">
    <location>
        <begin position="267"/>
        <end position="289"/>
    </location>
</feature>
<organism evidence="9 10">
    <name type="scientific">Lipingzhangella rawalii</name>
    <dbReference type="NCBI Taxonomy" id="2055835"/>
    <lineage>
        <taxon>Bacteria</taxon>
        <taxon>Bacillati</taxon>
        <taxon>Actinomycetota</taxon>
        <taxon>Actinomycetes</taxon>
        <taxon>Streptosporangiales</taxon>
        <taxon>Nocardiopsidaceae</taxon>
        <taxon>Lipingzhangella</taxon>
    </lineage>
</organism>
<evidence type="ECO:0000256" key="4">
    <source>
        <dbReference type="ARBA" id="ARBA00022989"/>
    </source>
</evidence>
<evidence type="ECO:0000256" key="3">
    <source>
        <dbReference type="ARBA" id="ARBA00022692"/>
    </source>
</evidence>